<dbReference type="GO" id="GO:0005737">
    <property type="term" value="C:cytoplasm"/>
    <property type="evidence" value="ECO:0007669"/>
    <property type="project" value="UniProtKB-SubCell"/>
</dbReference>
<dbReference type="Proteomes" id="UP000002428">
    <property type="component" value="Chromosome M"/>
</dbReference>
<dbReference type="EMBL" id="CR380959">
    <property type="protein sequence ID" value="CAG62915.1"/>
    <property type="molecule type" value="Genomic_DNA"/>
</dbReference>
<comment type="subcellular location">
    <subcellularLocation>
        <location evidence="1">Cytoplasm</location>
    </subcellularLocation>
</comment>
<dbReference type="InterPro" id="IPR028133">
    <property type="entry name" value="Dynamitin"/>
</dbReference>
<dbReference type="GO" id="GO:0005869">
    <property type="term" value="C:dynactin complex"/>
    <property type="evidence" value="ECO:0007669"/>
    <property type="project" value="InterPro"/>
</dbReference>
<keyword evidence="2" id="KW-0963">Cytoplasm</keyword>
<name>Q6FIK9_CANGA</name>
<accession>Q6FIK9</accession>
<sequence length="346" mass="41015">MVVIDISTEDDIKRLRWEPREEPTVFESSINQKYLSEDINELEEIPLSTIEHNESVSADVHHFHVPPILEARKLLSTQLEREHDYKDAKKDELEEIRDRLDGLKFKKEYTKGGYDNELGKVLQVLKVLDVERIDNRDKFLKHIVDTKSDIEKEDMSINISLNSVKMNNFIELENRLDRLEKIVGNRGIDSSVSSLAHEINSIYKKILLIDDQNCMSDFSEKFSKLKKEYEDSLIGKQSKQDQEVHEELKAKFVGDDTRLTYLMKMYRLLDEYTEHFPTLVKRLESYNDIDNKVRHSYNICLELKTRVSKLTEQQNNWMVMLDKLEQKMEEQDNLIMDKLNEIERRL</sequence>
<keyword evidence="3" id="KW-0175">Coiled coil</keyword>
<dbReference type="PANTHER" id="PTHR15346">
    <property type="entry name" value="DYNACTIN SUBUNIT"/>
    <property type="match status" value="1"/>
</dbReference>
<dbReference type="Pfam" id="PF04912">
    <property type="entry name" value="Dynamitin"/>
    <property type="match status" value="1"/>
</dbReference>
<dbReference type="HOGENOM" id="CLU_801668_0_0_1"/>
<dbReference type="KEGG" id="cgr:2891226"/>
<evidence type="ECO:0000313" key="5">
    <source>
        <dbReference type="EMBL" id="CAG62915.1"/>
    </source>
</evidence>
<reference evidence="5 6" key="1">
    <citation type="journal article" date="2004" name="Nature">
        <title>Genome evolution in yeasts.</title>
        <authorList>
            <consortium name="Genolevures"/>
            <person name="Dujon B."/>
            <person name="Sherman D."/>
            <person name="Fischer G."/>
            <person name="Durrens P."/>
            <person name="Casaregola S."/>
            <person name="Lafontaine I."/>
            <person name="de Montigny J."/>
            <person name="Marck C."/>
            <person name="Neuveglise C."/>
            <person name="Talla E."/>
            <person name="Goffard N."/>
            <person name="Frangeul L."/>
            <person name="Aigle M."/>
            <person name="Anthouard V."/>
            <person name="Babour A."/>
            <person name="Barbe V."/>
            <person name="Barnay S."/>
            <person name="Blanchin S."/>
            <person name="Beckerich J.M."/>
            <person name="Beyne E."/>
            <person name="Bleykasten C."/>
            <person name="Boisrame A."/>
            <person name="Boyer J."/>
            <person name="Cattolico L."/>
            <person name="Confanioleri F."/>
            <person name="de Daruvar A."/>
            <person name="Despons L."/>
            <person name="Fabre E."/>
            <person name="Fairhead C."/>
            <person name="Ferry-Dumazet H."/>
            <person name="Groppi A."/>
            <person name="Hantraye F."/>
            <person name="Hennequin C."/>
            <person name="Jauniaux N."/>
            <person name="Joyet P."/>
            <person name="Kachouri R."/>
            <person name="Kerrest A."/>
            <person name="Koszul R."/>
            <person name="Lemaire M."/>
            <person name="Lesur I."/>
            <person name="Ma L."/>
            <person name="Muller H."/>
            <person name="Nicaud J.M."/>
            <person name="Nikolski M."/>
            <person name="Oztas S."/>
            <person name="Ozier-Kalogeropoulos O."/>
            <person name="Pellenz S."/>
            <person name="Potier S."/>
            <person name="Richard G.F."/>
            <person name="Straub M.L."/>
            <person name="Suleau A."/>
            <person name="Swennene D."/>
            <person name="Tekaia F."/>
            <person name="Wesolowski-Louvel M."/>
            <person name="Westhof E."/>
            <person name="Wirth B."/>
            <person name="Zeniou-Meyer M."/>
            <person name="Zivanovic I."/>
            <person name="Bolotin-Fukuhara M."/>
            <person name="Thierry A."/>
            <person name="Bouchier C."/>
            <person name="Caudron B."/>
            <person name="Scarpelli C."/>
            <person name="Gaillardin C."/>
            <person name="Weissenbach J."/>
            <person name="Wincker P."/>
            <person name="Souciet J.L."/>
        </authorList>
    </citation>
    <scope>NUCLEOTIDE SEQUENCE [LARGE SCALE GENOMIC DNA]</scope>
    <source>
        <strain evidence="6">ATCC 2001 / BCRC 20586 / JCM 3761 / NBRC 0622 / NRRL Y-65 / CBS 138</strain>
    </source>
</reference>
<dbReference type="OMA" id="MKNNIDL"/>
<organism evidence="5 6">
    <name type="scientific">Candida glabrata (strain ATCC 2001 / BCRC 20586 / JCM 3761 / NBRC 0622 / NRRL Y-65 / CBS 138)</name>
    <name type="common">Yeast</name>
    <name type="synonym">Nakaseomyces glabratus</name>
    <dbReference type="NCBI Taxonomy" id="284593"/>
    <lineage>
        <taxon>Eukaryota</taxon>
        <taxon>Fungi</taxon>
        <taxon>Dikarya</taxon>
        <taxon>Ascomycota</taxon>
        <taxon>Saccharomycotina</taxon>
        <taxon>Saccharomycetes</taxon>
        <taxon>Saccharomycetales</taxon>
        <taxon>Saccharomycetaceae</taxon>
        <taxon>Nakaseomyces</taxon>
    </lineage>
</organism>
<keyword evidence="6" id="KW-1185">Reference proteome</keyword>
<evidence type="ECO:0000313" key="4">
    <source>
        <dbReference type="CGD" id="CAL0136447"/>
    </source>
</evidence>
<gene>
    <name evidence="4 5" type="ordered locus">CAGL0M13607g</name>
</gene>
<dbReference type="AlphaFoldDB" id="Q6FIK9"/>
<evidence type="ECO:0000256" key="3">
    <source>
        <dbReference type="SAM" id="Coils"/>
    </source>
</evidence>
<evidence type="ECO:0000256" key="2">
    <source>
        <dbReference type="ARBA" id="ARBA00022490"/>
    </source>
</evidence>
<evidence type="ECO:0000313" key="6">
    <source>
        <dbReference type="Proteomes" id="UP000002428"/>
    </source>
</evidence>
<feature type="coiled-coil region" evidence="3">
    <location>
        <begin position="307"/>
        <end position="341"/>
    </location>
</feature>
<dbReference type="FunCoup" id="Q6FIK9">
    <property type="interactions" value="90"/>
</dbReference>
<dbReference type="VEuPathDB" id="FungiDB:CAGL0M13607g"/>
<evidence type="ECO:0000256" key="1">
    <source>
        <dbReference type="ARBA" id="ARBA00004496"/>
    </source>
</evidence>
<dbReference type="GO" id="GO:0007017">
    <property type="term" value="P:microtubule-based process"/>
    <property type="evidence" value="ECO:0007669"/>
    <property type="project" value="InterPro"/>
</dbReference>
<dbReference type="InParanoid" id="Q6FIK9"/>
<dbReference type="STRING" id="284593.Q6FIK9"/>
<protein>
    <submittedName>
        <fullName evidence="5">Uncharacterized protein</fullName>
    </submittedName>
</protein>
<dbReference type="CGD" id="CAL0136447">
    <property type="gene designation" value="CAGL0M13607g"/>
</dbReference>
<proteinExistence type="predicted"/>